<dbReference type="PANTHER" id="PTHR30040">
    <property type="entry name" value="THIAMINE BIOSYNTHESIS LIPOPROTEIN APBE"/>
    <property type="match status" value="1"/>
</dbReference>
<dbReference type="EMBL" id="BNJR01000016">
    <property type="protein sequence ID" value="GHP14451.1"/>
    <property type="molecule type" value="Genomic_DNA"/>
</dbReference>
<evidence type="ECO:0000256" key="3">
    <source>
        <dbReference type="ARBA" id="ARBA00016337"/>
    </source>
</evidence>
<evidence type="ECO:0000256" key="2">
    <source>
        <dbReference type="ARBA" id="ARBA00011955"/>
    </source>
</evidence>
<dbReference type="PANTHER" id="PTHR30040:SF2">
    <property type="entry name" value="FAD:PROTEIN FMN TRANSFERASE"/>
    <property type="match status" value="1"/>
</dbReference>
<evidence type="ECO:0000256" key="6">
    <source>
        <dbReference type="ARBA" id="ARBA00022723"/>
    </source>
</evidence>
<accession>A0ABQ3W172</accession>
<evidence type="ECO:0000256" key="8">
    <source>
        <dbReference type="ARBA" id="ARBA00022842"/>
    </source>
</evidence>
<evidence type="ECO:0000313" key="12">
    <source>
        <dbReference type="Proteomes" id="UP000604765"/>
    </source>
</evidence>
<comment type="catalytic activity">
    <reaction evidence="10">
        <text>L-threonyl-[protein] + FAD = FMN-L-threonyl-[protein] + AMP + H(+)</text>
        <dbReference type="Rhea" id="RHEA:36847"/>
        <dbReference type="Rhea" id="RHEA-COMP:11060"/>
        <dbReference type="Rhea" id="RHEA-COMP:11061"/>
        <dbReference type="ChEBI" id="CHEBI:15378"/>
        <dbReference type="ChEBI" id="CHEBI:30013"/>
        <dbReference type="ChEBI" id="CHEBI:57692"/>
        <dbReference type="ChEBI" id="CHEBI:74257"/>
        <dbReference type="ChEBI" id="CHEBI:456215"/>
        <dbReference type="EC" id="2.7.1.180"/>
    </reaction>
</comment>
<comment type="caution">
    <text evidence="11">The sequence shown here is derived from an EMBL/GenBank/DDBJ whole genome shotgun (WGS) entry which is preliminary data.</text>
</comment>
<evidence type="ECO:0000256" key="4">
    <source>
        <dbReference type="ARBA" id="ARBA00022630"/>
    </source>
</evidence>
<evidence type="ECO:0000313" key="11">
    <source>
        <dbReference type="EMBL" id="GHP14451.1"/>
    </source>
</evidence>
<dbReference type="RefSeq" id="WP_203630448.1">
    <property type="nucleotide sequence ID" value="NZ_BNJR01000016.1"/>
</dbReference>
<keyword evidence="5" id="KW-0808">Transferase</keyword>
<keyword evidence="6" id="KW-0479">Metal-binding</keyword>
<keyword evidence="8" id="KW-0460">Magnesium</keyword>
<protein>
    <recommendedName>
        <fullName evidence="3">FAD:protein FMN transferase</fullName>
        <ecNumber evidence="2">2.7.1.180</ecNumber>
    </recommendedName>
    <alternativeName>
        <fullName evidence="9">Flavin transferase</fullName>
    </alternativeName>
</protein>
<dbReference type="Proteomes" id="UP000604765">
    <property type="component" value="Unassembled WGS sequence"/>
</dbReference>
<sequence>MRTINYLLRTTVIDKMTIPFTIRIALTQEPAFFADLFQRVRKDIDRDLTRIDDEFSPFKATSLLSQFRAGDLSLLESSARFAEVFTLAQAAQVETAGYFDPNFDGDYNPTGLVKGWAINRIFDQRLRPLLRTPEIVGVSLNGGGDIMTAIKATTDFRWGVGIANPLNDSEILGKYDLANNGIATSGLSRRGEHIRRQASSLQQVTIVDESLLFADIWATAGMAAGTKTLLNLAARHQLNGVLVDEQLGVVHFSKGVSQP</sequence>
<proteinExistence type="predicted"/>
<gene>
    <name evidence="11" type="ORF">YK48G_18760</name>
</gene>
<dbReference type="EC" id="2.7.1.180" evidence="2"/>
<dbReference type="SUPFAM" id="SSF143631">
    <property type="entry name" value="ApbE-like"/>
    <property type="match status" value="1"/>
</dbReference>
<organism evidence="11 12">
    <name type="scientific">Lentilactobacillus fungorum</name>
    <dbReference type="NCBI Taxonomy" id="2201250"/>
    <lineage>
        <taxon>Bacteria</taxon>
        <taxon>Bacillati</taxon>
        <taxon>Bacillota</taxon>
        <taxon>Bacilli</taxon>
        <taxon>Lactobacillales</taxon>
        <taxon>Lactobacillaceae</taxon>
        <taxon>Lentilactobacillus</taxon>
    </lineage>
</organism>
<reference evidence="11 12" key="1">
    <citation type="journal article" date="2021" name="Int. J. Syst. Evol. Microbiol.">
        <title>Lentilactobacillus fungorum sp. nov., isolated from spent mushroom substrates.</title>
        <authorList>
            <person name="Tohno M."/>
            <person name="Tanizawa Y."/>
            <person name="Kojima Y."/>
            <person name="Sakamoto M."/>
            <person name="Ohkuma M."/>
            <person name="Kobayashi H."/>
        </authorList>
    </citation>
    <scope>NUCLEOTIDE SEQUENCE [LARGE SCALE GENOMIC DNA]</scope>
    <source>
        <strain evidence="11 12">YK48G</strain>
    </source>
</reference>
<evidence type="ECO:0000256" key="5">
    <source>
        <dbReference type="ARBA" id="ARBA00022679"/>
    </source>
</evidence>
<dbReference type="InterPro" id="IPR024932">
    <property type="entry name" value="ApbE"/>
</dbReference>
<name>A0ABQ3W172_9LACO</name>
<evidence type="ECO:0000256" key="1">
    <source>
        <dbReference type="ARBA" id="ARBA00001946"/>
    </source>
</evidence>
<comment type="cofactor">
    <cofactor evidence="1">
        <name>Mg(2+)</name>
        <dbReference type="ChEBI" id="CHEBI:18420"/>
    </cofactor>
</comment>
<evidence type="ECO:0000256" key="10">
    <source>
        <dbReference type="ARBA" id="ARBA00048540"/>
    </source>
</evidence>
<dbReference type="InterPro" id="IPR003374">
    <property type="entry name" value="ApbE-like_sf"/>
</dbReference>
<keyword evidence="12" id="KW-1185">Reference proteome</keyword>
<evidence type="ECO:0000256" key="7">
    <source>
        <dbReference type="ARBA" id="ARBA00022827"/>
    </source>
</evidence>
<keyword evidence="4" id="KW-0285">Flavoprotein</keyword>
<dbReference type="Pfam" id="PF02424">
    <property type="entry name" value="ApbE"/>
    <property type="match status" value="2"/>
</dbReference>
<dbReference type="Gene3D" id="3.10.520.10">
    <property type="entry name" value="ApbE-like domains"/>
    <property type="match status" value="2"/>
</dbReference>
<keyword evidence="7" id="KW-0274">FAD</keyword>
<evidence type="ECO:0000256" key="9">
    <source>
        <dbReference type="ARBA" id="ARBA00031306"/>
    </source>
</evidence>